<dbReference type="InterPro" id="IPR052256">
    <property type="entry name" value="E3_ubiquitin-ligase_CHFR"/>
</dbReference>
<dbReference type="PANTHER" id="PTHR16079:SF4">
    <property type="entry name" value="E3 UBIQUITIN-PROTEIN LIGASE CHFR"/>
    <property type="match status" value="1"/>
</dbReference>
<evidence type="ECO:0000256" key="4">
    <source>
        <dbReference type="ARBA" id="ARBA00023242"/>
    </source>
</evidence>
<dbReference type="SUPFAM" id="SSF57850">
    <property type="entry name" value="RING/U-box"/>
    <property type="match status" value="1"/>
</dbReference>
<dbReference type="OMA" id="HNPICDQ"/>
<name>A0A068UJJ9_COFCA</name>
<dbReference type="PANTHER" id="PTHR16079">
    <property type="entry name" value="UBIQUITIN LIGASE PROTEIN CHFR"/>
    <property type="match status" value="1"/>
</dbReference>
<evidence type="ECO:0000256" key="3">
    <source>
        <dbReference type="ARBA" id="ARBA00022786"/>
    </source>
</evidence>
<evidence type="ECO:0000256" key="5">
    <source>
        <dbReference type="ARBA" id="ARBA00023306"/>
    </source>
</evidence>
<protein>
    <recommendedName>
        <fullName evidence="7">RING-type domain-containing protein</fullName>
    </recommendedName>
</protein>
<keyword evidence="2" id="KW-0808">Transferase</keyword>
<comment type="subcellular location">
    <subcellularLocation>
        <location evidence="1">Nucleus</location>
    </subcellularLocation>
</comment>
<accession>A0A068UJJ9</accession>
<evidence type="ECO:0000259" key="7">
    <source>
        <dbReference type="PROSITE" id="PS50089"/>
    </source>
</evidence>
<dbReference type="STRING" id="49390.A0A068UJJ9"/>
<dbReference type="PROSITE" id="PS50089">
    <property type="entry name" value="ZF_RING_2"/>
    <property type="match status" value="1"/>
</dbReference>
<evidence type="ECO:0000256" key="2">
    <source>
        <dbReference type="ARBA" id="ARBA00022679"/>
    </source>
</evidence>
<evidence type="ECO:0000256" key="6">
    <source>
        <dbReference type="PROSITE-ProRule" id="PRU00175"/>
    </source>
</evidence>
<keyword evidence="6" id="KW-0479">Metal-binding</keyword>
<dbReference type="EMBL" id="HG739116">
    <property type="protein sequence ID" value="CDP08409.1"/>
    <property type="molecule type" value="Genomic_DNA"/>
</dbReference>
<keyword evidence="5" id="KW-0131">Cell cycle</keyword>
<dbReference type="Proteomes" id="UP000295252">
    <property type="component" value="Chromosome IX"/>
</dbReference>
<dbReference type="InterPro" id="IPR040909">
    <property type="entry name" value="CHFR_Znf-CRD"/>
</dbReference>
<dbReference type="InterPro" id="IPR001841">
    <property type="entry name" value="Znf_RING"/>
</dbReference>
<evidence type="ECO:0000313" key="8">
    <source>
        <dbReference type="EMBL" id="CDP08409.1"/>
    </source>
</evidence>
<dbReference type="Gene3D" id="3.30.40.140">
    <property type="match status" value="1"/>
</dbReference>
<evidence type="ECO:0000313" key="9">
    <source>
        <dbReference type="Proteomes" id="UP000295252"/>
    </source>
</evidence>
<dbReference type="SMART" id="SM00184">
    <property type="entry name" value="RING"/>
    <property type="match status" value="1"/>
</dbReference>
<dbReference type="Gramene" id="CDP08409">
    <property type="protein sequence ID" value="CDP08409"/>
    <property type="gene ID" value="GSCOC_T00027253001"/>
</dbReference>
<dbReference type="GO" id="GO:0008270">
    <property type="term" value="F:zinc ion binding"/>
    <property type="evidence" value="ECO:0007669"/>
    <property type="project" value="UniProtKB-KW"/>
</dbReference>
<sequence>MERGECSTPVSNPSDNGDDIWAKLVPSNSQCSDIGLTSSETLICSEINITSSAKSEWCKIIRNMDLASATIQNKSENEIIVDEMVVSGEETAVIRCGSEIIPCSDSEGKGLLSYRFKVMPTSEPFKRDLKIFLDPEHAKCCICLNVWHDVVTVAPCLHNFCNGCFSEWLRRSQKKHSNVLCPQCRAVVQFVGRNHFLHSIEEDVLKADDSLKRSVEEIAVLDSYASIKSPLASYFVLVPYPLRLFGLEGLGCLVNFYKCNALSRVLNAGKKNRRKRLRSPPEDFPREAESDLELPCPQCGTEFAGFRCNQSTVHLQCHSCGGMMPSRTSAVPQHCLGCDRAFCGAYWNAQGVARSDSHPMCSSETFKPIIERTTTRLPFWVHEKNRHEQDITESCIRQMGRSLQDVISEWLTKMNNREIDRTRMPLNHAETITSQAHTCVDCYDKLVSFLLYWFRITMPKHCLSPEASQREDCWYGYACRTQHHNEEHARKRNHVCRPTRGSHR</sequence>
<dbReference type="OrthoDB" id="1305878at2759"/>
<gene>
    <name evidence="8" type="ORF">GSCOC_T00027253001</name>
</gene>
<dbReference type="InParanoid" id="A0A068UJJ9"/>
<keyword evidence="4" id="KW-0539">Nucleus</keyword>
<dbReference type="PhylomeDB" id="A0A068UJJ9"/>
<dbReference type="Pfam" id="PF13639">
    <property type="entry name" value="zf-RING_2"/>
    <property type="match status" value="1"/>
</dbReference>
<keyword evidence="6" id="KW-0863">Zinc-finger</keyword>
<dbReference type="GO" id="GO:0005634">
    <property type="term" value="C:nucleus"/>
    <property type="evidence" value="ECO:0007669"/>
    <property type="project" value="UniProtKB-SubCell"/>
</dbReference>
<dbReference type="FunCoup" id="A0A068UJJ9">
    <property type="interactions" value="2087"/>
</dbReference>
<keyword evidence="6" id="KW-0862">Zinc</keyword>
<organism evidence="8 9">
    <name type="scientific">Coffea canephora</name>
    <name type="common">Robusta coffee</name>
    <dbReference type="NCBI Taxonomy" id="49390"/>
    <lineage>
        <taxon>Eukaryota</taxon>
        <taxon>Viridiplantae</taxon>
        <taxon>Streptophyta</taxon>
        <taxon>Embryophyta</taxon>
        <taxon>Tracheophyta</taxon>
        <taxon>Spermatophyta</taxon>
        <taxon>Magnoliopsida</taxon>
        <taxon>eudicotyledons</taxon>
        <taxon>Gunneridae</taxon>
        <taxon>Pentapetalae</taxon>
        <taxon>asterids</taxon>
        <taxon>lamiids</taxon>
        <taxon>Gentianales</taxon>
        <taxon>Rubiaceae</taxon>
        <taxon>Ixoroideae</taxon>
        <taxon>Gardenieae complex</taxon>
        <taxon>Bertiereae - Coffeeae clade</taxon>
        <taxon>Coffeeae</taxon>
        <taxon>Coffea</taxon>
    </lineage>
</organism>
<proteinExistence type="predicted"/>
<dbReference type="InterPro" id="IPR013083">
    <property type="entry name" value="Znf_RING/FYVE/PHD"/>
</dbReference>
<feature type="domain" description="RING-type" evidence="7">
    <location>
        <begin position="140"/>
        <end position="185"/>
    </location>
</feature>
<dbReference type="Pfam" id="PF17979">
    <property type="entry name" value="zf-CRD"/>
    <property type="match status" value="1"/>
</dbReference>
<keyword evidence="9" id="KW-1185">Reference proteome</keyword>
<dbReference type="AlphaFoldDB" id="A0A068UJJ9"/>
<evidence type="ECO:0000256" key="1">
    <source>
        <dbReference type="ARBA" id="ARBA00004123"/>
    </source>
</evidence>
<reference evidence="9" key="1">
    <citation type="journal article" date="2014" name="Science">
        <title>The coffee genome provides insight into the convergent evolution of caffeine biosynthesis.</title>
        <authorList>
            <person name="Denoeud F."/>
            <person name="Carretero-Paulet L."/>
            <person name="Dereeper A."/>
            <person name="Droc G."/>
            <person name="Guyot R."/>
            <person name="Pietrella M."/>
            <person name="Zheng C."/>
            <person name="Alberti A."/>
            <person name="Anthony F."/>
            <person name="Aprea G."/>
            <person name="Aury J.M."/>
            <person name="Bento P."/>
            <person name="Bernard M."/>
            <person name="Bocs S."/>
            <person name="Campa C."/>
            <person name="Cenci A."/>
            <person name="Combes M.C."/>
            <person name="Crouzillat D."/>
            <person name="Da Silva C."/>
            <person name="Daddiego L."/>
            <person name="De Bellis F."/>
            <person name="Dussert S."/>
            <person name="Garsmeur O."/>
            <person name="Gayraud T."/>
            <person name="Guignon V."/>
            <person name="Jahn K."/>
            <person name="Jamilloux V."/>
            <person name="Joet T."/>
            <person name="Labadie K."/>
            <person name="Lan T."/>
            <person name="Leclercq J."/>
            <person name="Lepelley M."/>
            <person name="Leroy T."/>
            <person name="Li L.T."/>
            <person name="Librado P."/>
            <person name="Lopez L."/>
            <person name="Munoz A."/>
            <person name="Noel B."/>
            <person name="Pallavicini A."/>
            <person name="Perrotta G."/>
            <person name="Poncet V."/>
            <person name="Pot D."/>
            <person name="Priyono X."/>
            <person name="Rigoreau M."/>
            <person name="Rouard M."/>
            <person name="Rozas J."/>
            <person name="Tranchant-Dubreuil C."/>
            <person name="VanBuren R."/>
            <person name="Zhang Q."/>
            <person name="Andrade A.C."/>
            <person name="Argout X."/>
            <person name="Bertrand B."/>
            <person name="de Kochko A."/>
            <person name="Graziosi G."/>
            <person name="Henry R.J."/>
            <person name="Jayarama X."/>
            <person name="Ming R."/>
            <person name="Nagai C."/>
            <person name="Rounsley S."/>
            <person name="Sankoff D."/>
            <person name="Giuliano G."/>
            <person name="Albert V.A."/>
            <person name="Wincker P."/>
            <person name="Lashermes P."/>
        </authorList>
    </citation>
    <scope>NUCLEOTIDE SEQUENCE [LARGE SCALE GENOMIC DNA]</scope>
    <source>
        <strain evidence="9">cv. DH200-94</strain>
    </source>
</reference>
<dbReference type="Gene3D" id="3.30.40.10">
    <property type="entry name" value="Zinc/RING finger domain, C3HC4 (zinc finger)"/>
    <property type="match status" value="1"/>
</dbReference>
<dbReference type="GO" id="GO:0006511">
    <property type="term" value="P:ubiquitin-dependent protein catabolic process"/>
    <property type="evidence" value="ECO:0007669"/>
    <property type="project" value="TreeGrafter"/>
</dbReference>
<dbReference type="GO" id="GO:0016567">
    <property type="term" value="P:protein ubiquitination"/>
    <property type="evidence" value="ECO:0007669"/>
    <property type="project" value="TreeGrafter"/>
</dbReference>
<dbReference type="GO" id="GO:0004842">
    <property type="term" value="F:ubiquitin-protein transferase activity"/>
    <property type="evidence" value="ECO:0007669"/>
    <property type="project" value="TreeGrafter"/>
</dbReference>
<keyword evidence="3" id="KW-0833">Ubl conjugation pathway</keyword>